<reference evidence="2" key="2">
    <citation type="journal article" date="2024" name="Plant">
        <title>Genomic evolution and insights into agronomic trait innovations of Sesamum species.</title>
        <authorList>
            <person name="Miao H."/>
            <person name="Wang L."/>
            <person name="Qu L."/>
            <person name="Liu H."/>
            <person name="Sun Y."/>
            <person name="Le M."/>
            <person name="Wang Q."/>
            <person name="Wei S."/>
            <person name="Zheng Y."/>
            <person name="Lin W."/>
            <person name="Duan Y."/>
            <person name="Cao H."/>
            <person name="Xiong S."/>
            <person name="Wang X."/>
            <person name="Wei L."/>
            <person name="Li C."/>
            <person name="Ma Q."/>
            <person name="Ju M."/>
            <person name="Zhao R."/>
            <person name="Li G."/>
            <person name="Mu C."/>
            <person name="Tian Q."/>
            <person name="Mei H."/>
            <person name="Zhang T."/>
            <person name="Gao T."/>
            <person name="Zhang H."/>
        </authorList>
    </citation>
    <scope>NUCLEOTIDE SEQUENCE</scope>
    <source>
        <strain evidence="2">G02</strain>
    </source>
</reference>
<accession>A0AAW2PJG6</accession>
<dbReference type="EMBL" id="JACGWJ010000017">
    <property type="protein sequence ID" value="KAL0355315.1"/>
    <property type="molecule type" value="Genomic_DNA"/>
</dbReference>
<organism evidence="2">
    <name type="scientific">Sesamum radiatum</name>
    <name type="common">Black benniseed</name>
    <dbReference type="NCBI Taxonomy" id="300843"/>
    <lineage>
        <taxon>Eukaryota</taxon>
        <taxon>Viridiplantae</taxon>
        <taxon>Streptophyta</taxon>
        <taxon>Embryophyta</taxon>
        <taxon>Tracheophyta</taxon>
        <taxon>Spermatophyta</taxon>
        <taxon>Magnoliopsida</taxon>
        <taxon>eudicotyledons</taxon>
        <taxon>Gunneridae</taxon>
        <taxon>Pentapetalae</taxon>
        <taxon>asterids</taxon>
        <taxon>lamiids</taxon>
        <taxon>Lamiales</taxon>
        <taxon>Pedaliaceae</taxon>
        <taxon>Sesamum</taxon>
    </lineage>
</organism>
<evidence type="ECO:0000256" key="1">
    <source>
        <dbReference type="SAM" id="MobiDB-lite"/>
    </source>
</evidence>
<dbReference type="AlphaFoldDB" id="A0AAW2PJG6"/>
<sequence length="57" mass="5700">MESDQVGEGTGVEGGVVNDEEVLEGTGVERGGIGVDGVEKEVVNEGGLRLTGVKGEA</sequence>
<evidence type="ECO:0000313" key="2">
    <source>
        <dbReference type="EMBL" id="KAL0355315.1"/>
    </source>
</evidence>
<reference evidence="2" key="1">
    <citation type="submission" date="2020-06" db="EMBL/GenBank/DDBJ databases">
        <authorList>
            <person name="Li T."/>
            <person name="Hu X."/>
            <person name="Zhang T."/>
            <person name="Song X."/>
            <person name="Zhang H."/>
            <person name="Dai N."/>
            <person name="Sheng W."/>
            <person name="Hou X."/>
            <person name="Wei L."/>
        </authorList>
    </citation>
    <scope>NUCLEOTIDE SEQUENCE</scope>
    <source>
        <strain evidence="2">G02</strain>
        <tissue evidence="2">Leaf</tissue>
    </source>
</reference>
<name>A0AAW2PJG6_SESRA</name>
<comment type="caution">
    <text evidence="2">The sequence shown here is derived from an EMBL/GenBank/DDBJ whole genome shotgun (WGS) entry which is preliminary data.</text>
</comment>
<protein>
    <submittedName>
        <fullName evidence="2">Uncharacterized protein</fullName>
    </submittedName>
</protein>
<proteinExistence type="predicted"/>
<feature type="region of interest" description="Disordered" evidence="1">
    <location>
        <begin position="1"/>
        <end position="33"/>
    </location>
</feature>
<gene>
    <name evidence="2" type="ORF">Sradi_3978400</name>
</gene>
<feature type="non-terminal residue" evidence="2">
    <location>
        <position position="57"/>
    </location>
</feature>